<evidence type="ECO:0000313" key="1">
    <source>
        <dbReference type="EMBL" id="KAI8021105.1"/>
    </source>
</evidence>
<comment type="caution">
    <text evidence="1">The sequence shown here is derived from an EMBL/GenBank/DDBJ whole genome shotgun (WGS) entry which is preliminary data.</text>
</comment>
<name>A0ACC0I8E7_9ERIC</name>
<accession>A0ACC0I8E7</accession>
<reference evidence="1 2" key="1">
    <citation type="journal article" date="2022" name="Plant J.">
        <title>Chromosome-level genome of Camellia lanceoleosa provides a valuable resource for understanding genome evolution and self-incompatibility.</title>
        <authorList>
            <person name="Gong W."/>
            <person name="Xiao S."/>
            <person name="Wang L."/>
            <person name="Liao Z."/>
            <person name="Chang Y."/>
            <person name="Mo W."/>
            <person name="Hu G."/>
            <person name="Li W."/>
            <person name="Zhao G."/>
            <person name="Zhu H."/>
            <person name="Hu X."/>
            <person name="Ji K."/>
            <person name="Xiang X."/>
            <person name="Song Q."/>
            <person name="Yuan D."/>
            <person name="Jin S."/>
            <person name="Zhang L."/>
        </authorList>
    </citation>
    <scope>NUCLEOTIDE SEQUENCE [LARGE SCALE GENOMIC DNA]</scope>
    <source>
        <strain evidence="1">SQ_2022a</strain>
    </source>
</reference>
<gene>
    <name evidence="1" type="ORF">LOK49_LG03G02142</name>
</gene>
<dbReference type="Proteomes" id="UP001060215">
    <property type="component" value="Chromosome 6"/>
</dbReference>
<evidence type="ECO:0000313" key="2">
    <source>
        <dbReference type="Proteomes" id="UP001060215"/>
    </source>
</evidence>
<sequence>MARSWLSIRHFVGQYMVLPKELSPNDFKSTQSTWIQYSKQNPKSLPPGTVTDFQWKDYCPAVFSLGNIDYADYMLSVCGHETLMEISSPGKSGSLLFRSKDDRFVIKTLRQSEMKMLCEMLPNYLRHVEQYGASLLIKLYGLHAVRPIGGLKVYFVVMENVLQSDLYIHRCYDLKGSSQGRTISKAEDHERATFKDLDLDFLFYLEPLTRHKLLASLQNKMKKLEDQADEATKAKQIADEKAEVSQLILKSRLKMKVKMKMKHWSGNPRKPLKPRDFRASGEVSAIFPSCYDSILNDGIACSNNTTHSDTVKGCKDSEWAPADICLIHNRPDAKFGVKMPARAVGVGRNGKDEMALNQEVEGECCNVLLYFGIIDILQRYNMRKRIEHACKAIQYDSVSISAVSPKVYSARFQDFLCKVFQEEL</sequence>
<organism evidence="1 2">
    <name type="scientific">Camellia lanceoleosa</name>
    <dbReference type="NCBI Taxonomy" id="1840588"/>
    <lineage>
        <taxon>Eukaryota</taxon>
        <taxon>Viridiplantae</taxon>
        <taxon>Streptophyta</taxon>
        <taxon>Embryophyta</taxon>
        <taxon>Tracheophyta</taxon>
        <taxon>Spermatophyta</taxon>
        <taxon>Magnoliopsida</taxon>
        <taxon>eudicotyledons</taxon>
        <taxon>Gunneridae</taxon>
        <taxon>Pentapetalae</taxon>
        <taxon>asterids</taxon>
        <taxon>Ericales</taxon>
        <taxon>Theaceae</taxon>
        <taxon>Camellia</taxon>
    </lineage>
</organism>
<dbReference type="EMBL" id="CM045763">
    <property type="protein sequence ID" value="KAI8021105.1"/>
    <property type="molecule type" value="Genomic_DNA"/>
</dbReference>
<keyword evidence="2" id="KW-1185">Reference proteome</keyword>
<protein>
    <submittedName>
        <fullName evidence="1">Phosphatidylinositol 4-phosphate 5-kinase 10</fullName>
    </submittedName>
</protein>
<proteinExistence type="predicted"/>